<protein>
    <submittedName>
        <fullName evidence="2">Calcineurin-like phosphoesterase</fullName>
    </submittedName>
</protein>
<dbReference type="Gene3D" id="3.60.21.10">
    <property type="match status" value="1"/>
</dbReference>
<reference evidence="3" key="1">
    <citation type="submission" date="2017-02" db="EMBL/GenBank/DDBJ databases">
        <authorList>
            <person name="Varghese N."/>
            <person name="Submissions S."/>
        </authorList>
    </citation>
    <scope>NUCLEOTIDE SEQUENCE [LARGE SCALE GENOMIC DNA]</scope>
    <source>
        <strain evidence="3">DSM 24967</strain>
    </source>
</reference>
<name>A0A1T5BZV6_9BACT</name>
<evidence type="ECO:0000259" key="1">
    <source>
        <dbReference type="Pfam" id="PF00149"/>
    </source>
</evidence>
<dbReference type="GO" id="GO:0016787">
    <property type="term" value="F:hydrolase activity"/>
    <property type="evidence" value="ECO:0007669"/>
    <property type="project" value="InterPro"/>
</dbReference>
<keyword evidence="3" id="KW-1185">Reference proteome</keyword>
<dbReference type="PANTHER" id="PTHR43143:SF1">
    <property type="entry name" value="SERINE_THREONINE-PROTEIN PHOSPHATASE CPPED1"/>
    <property type="match status" value="1"/>
</dbReference>
<dbReference type="EMBL" id="FUYQ01000009">
    <property type="protein sequence ID" value="SKB52655.1"/>
    <property type="molecule type" value="Genomic_DNA"/>
</dbReference>
<feature type="domain" description="Calcineurin-like phosphoesterase" evidence="1">
    <location>
        <begin position="55"/>
        <end position="226"/>
    </location>
</feature>
<dbReference type="AlphaFoldDB" id="A0A1T5BZV6"/>
<dbReference type="InterPro" id="IPR051918">
    <property type="entry name" value="STPP_CPPED1"/>
</dbReference>
<evidence type="ECO:0000313" key="3">
    <source>
        <dbReference type="Proteomes" id="UP000190852"/>
    </source>
</evidence>
<dbReference type="InterPro" id="IPR004843">
    <property type="entry name" value="Calcineurin-like_PHP"/>
</dbReference>
<dbReference type="SUPFAM" id="SSF56300">
    <property type="entry name" value="Metallo-dependent phosphatases"/>
    <property type="match status" value="1"/>
</dbReference>
<dbReference type="PROSITE" id="PS51257">
    <property type="entry name" value="PROKAR_LIPOPROTEIN"/>
    <property type="match status" value="1"/>
</dbReference>
<gene>
    <name evidence="2" type="ORF">SAMN05660349_01616</name>
</gene>
<sequence length="267" mass="30711">MIKRGILIGLCLGFLLTGCDLIEYHPYDVRIDGETNINLKNIEKIQQQCAGKDTIRFAFMGDSQRWYDETADFVKHINKQDSIDFVIHGGDISDFGITKEFLWIRDIMQRLRIPYVALIGNHDILGNGKEVFEQVYGDENFAFIAGNTKFVCMNTNALEYDYSHPVPDFDFISREAADSAGYSKTVAVMHVKPYDDQFNNNVARLFHAEIKKFPSLQFALHAHNHELQITDVFKDGIIYYGCASMKQRNYMVFTLTTNGYSYEVVNY</sequence>
<proteinExistence type="predicted"/>
<dbReference type="PANTHER" id="PTHR43143">
    <property type="entry name" value="METALLOPHOSPHOESTERASE, CALCINEURIN SUPERFAMILY"/>
    <property type="match status" value="1"/>
</dbReference>
<dbReference type="RefSeq" id="WP_079683176.1">
    <property type="nucleotide sequence ID" value="NZ_FUYQ01000009.1"/>
</dbReference>
<evidence type="ECO:0000313" key="2">
    <source>
        <dbReference type="EMBL" id="SKB52655.1"/>
    </source>
</evidence>
<dbReference type="InterPro" id="IPR029052">
    <property type="entry name" value="Metallo-depent_PP-like"/>
</dbReference>
<dbReference type="Pfam" id="PF00149">
    <property type="entry name" value="Metallophos"/>
    <property type="match status" value="1"/>
</dbReference>
<dbReference type="Proteomes" id="UP000190852">
    <property type="component" value="Unassembled WGS sequence"/>
</dbReference>
<organism evidence="2 3">
    <name type="scientific">Parabacteroides chartae</name>
    <dbReference type="NCBI Taxonomy" id="1037355"/>
    <lineage>
        <taxon>Bacteria</taxon>
        <taxon>Pseudomonadati</taxon>
        <taxon>Bacteroidota</taxon>
        <taxon>Bacteroidia</taxon>
        <taxon>Bacteroidales</taxon>
        <taxon>Tannerellaceae</taxon>
        <taxon>Parabacteroides</taxon>
    </lineage>
</organism>
<accession>A0A1T5BZV6</accession>